<dbReference type="InterPro" id="IPR008988">
    <property type="entry name" value="Transcriptional_repressor_C"/>
</dbReference>
<keyword evidence="4" id="KW-1185">Reference proteome</keyword>
<dbReference type="SMART" id="SM00899">
    <property type="entry name" value="FeoA"/>
    <property type="match status" value="1"/>
</dbReference>
<dbReference type="InterPro" id="IPR038157">
    <property type="entry name" value="FeoA_core_dom"/>
</dbReference>
<sequence>MRRETFSTPEPHPGAHVVPRESLAQAPTGKPFVVKQVLPDPQVPERARQLEEIGFYPGEQVMVMTRGIPGGDPLVVRVGQSTFALRGAEAACIQVEGTAGRGA</sequence>
<reference evidence="3" key="1">
    <citation type="journal article" date="2012" name="J. Microbiol. Biotechnol.">
        <title>Ramlibacter ginsenosidimutans sp. nov., with ginsenoside-converting activity.</title>
        <authorList>
            <person name="Wang L."/>
            <person name="An D.S."/>
            <person name="Kim S.G."/>
            <person name="Jin F.X."/>
            <person name="Kim S.C."/>
            <person name="Lee S.T."/>
            <person name="Im W.T."/>
        </authorList>
    </citation>
    <scope>NUCLEOTIDE SEQUENCE</scope>
    <source>
        <strain evidence="3">KACC 17527</strain>
    </source>
</reference>
<proteinExistence type="predicted"/>
<name>A0A934WM43_9BURK</name>
<gene>
    <name evidence="3" type="ORF">JJB11_15045</name>
</gene>
<evidence type="ECO:0000313" key="4">
    <source>
        <dbReference type="Proteomes" id="UP000630528"/>
    </source>
</evidence>
<protein>
    <submittedName>
        <fullName evidence="3">Ferrous iron transport protein A</fullName>
    </submittedName>
</protein>
<evidence type="ECO:0000256" key="1">
    <source>
        <dbReference type="ARBA" id="ARBA00023004"/>
    </source>
</evidence>
<dbReference type="GO" id="GO:0046914">
    <property type="term" value="F:transition metal ion binding"/>
    <property type="evidence" value="ECO:0007669"/>
    <property type="project" value="InterPro"/>
</dbReference>
<dbReference type="AlphaFoldDB" id="A0A934WM43"/>
<dbReference type="Gene3D" id="2.30.30.90">
    <property type="match status" value="1"/>
</dbReference>
<accession>A0A934WM43</accession>
<dbReference type="InterPro" id="IPR007167">
    <property type="entry name" value="Fe-transptr_FeoA-like"/>
</dbReference>
<reference evidence="3" key="2">
    <citation type="submission" date="2021-01" db="EMBL/GenBank/DDBJ databases">
        <authorList>
            <person name="Kang M."/>
        </authorList>
    </citation>
    <scope>NUCLEOTIDE SEQUENCE</scope>
    <source>
        <strain evidence="3">KACC 17527</strain>
    </source>
</reference>
<organism evidence="3 4">
    <name type="scientific">Ramlibacter ginsenosidimutans</name>
    <dbReference type="NCBI Taxonomy" id="502333"/>
    <lineage>
        <taxon>Bacteria</taxon>
        <taxon>Pseudomonadati</taxon>
        <taxon>Pseudomonadota</taxon>
        <taxon>Betaproteobacteria</taxon>
        <taxon>Burkholderiales</taxon>
        <taxon>Comamonadaceae</taxon>
        <taxon>Ramlibacter</taxon>
    </lineage>
</organism>
<comment type="caution">
    <text evidence="3">The sequence shown here is derived from an EMBL/GenBank/DDBJ whole genome shotgun (WGS) entry which is preliminary data.</text>
</comment>
<dbReference type="EMBL" id="JAEPWM010000006">
    <property type="protein sequence ID" value="MBK6007414.1"/>
    <property type="molecule type" value="Genomic_DNA"/>
</dbReference>
<evidence type="ECO:0000313" key="3">
    <source>
        <dbReference type="EMBL" id="MBK6007414.1"/>
    </source>
</evidence>
<evidence type="ECO:0000259" key="2">
    <source>
        <dbReference type="SMART" id="SM00899"/>
    </source>
</evidence>
<feature type="domain" description="Ferrous iron transporter FeoA-like" evidence="2">
    <location>
        <begin position="21"/>
        <end position="97"/>
    </location>
</feature>
<keyword evidence="1" id="KW-0408">Iron</keyword>
<dbReference type="SUPFAM" id="SSF50037">
    <property type="entry name" value="C-terminal domain of transcriptional repressors"/>
    <property type="match status" value="1"/>
</dbReference>
<dbReference type="Pfam" id="PF04023">
    <property type="entry name" value="FeoA"/>
    <property type="match status" value="1"/>
</dbReference>
<dbReference type="Proteomes" id="UP000630528">
    <property type="component" value="Unassembled WGS sequence"/>
</dbReference>
<dbReference type="RefSeq" id="WP_201172856.1">
    <property type="nucleotide sequence ID" value="NZ_JAEPWM010000006.1"/>
</dbReference>